<keyword evidence="3" id="KW-1185">Reference proteome</keyword>
<name>A0ABW4DHZ7_9BACL</name>
<accession>A0ABW4DHZ7</accession>
<dbReference type="InterPro" id="IPR025671">
    <property type="entry name" value="HXXEE"/>
</dbReference>
<keyword evidence="1" id="KW-1133">Transmembrane helix</keyword>
<gene>
    <name evidence="2" type="ORF">ACFQ5D_19050</name>
</gene>
<feature type="transmembrane region" description="Helical" evidence="1">
    <location>
        <begin position="91"/>
        <end position="109"/>
    </location>
</feature>
<evidence type="ECO:0000313" key="2">
    <source>
        <dbReference type="EMBL" id="MFD1463438.1"/>
    </source>
</evidence>
<evidence type="ECO:0000256" key="1">
    <source>
        <dbReference type="SAM" id="Phobius"/>
    </source>
</evidence>
<keyword evidence="1" id="KW-0812">Transmembrane</keyword>
<reference evidence="3" key="1">
    <citation type="journal article" date="2019" name="Int. J. Syst. Evol. Microbiol.">
        <title>The Global Catalogue of Microorganisms (GCM) 10K type strain sequencing project: providing services to taxonomists for standard genome sequencing and annotation.</title>
        <authorList>
            <consortium name="The Broad Institute Genomics Platform"/>
            <consortium name="The Broad Institute Genome Sequencing Center for Infectious Disease"/>
            <person name="Wu L."/>
            <person name="Ma J."/>
        </authorList>
    </citation>
    <scope>NUCLEOTIDE SEQUENCE [LARGE SCALE GENOMIC DNA]</scope>
    <source>
        <strain evidence="3">CCM 9147</strain>
    </source>
</reference>
<protein>
    <submittedName>
        <fullName evidence="2">HXXEE domain-containing protein</fullName>
    </submittedName>
</protein>
<keyword evidence="1" id="KW-0472">Membrane</keyword>
<sequence>MMIIDDSIITMNSLMWLFLAAFMIHDFEEIIFVESWMKKNYQRIHKLVPSSLGNMIRNMSDIKSSQFAIAVFIEFIVFIPVTYLAAEHNSYILFVGVNSLLFIHVFTHLGQSIYLKSYTPGVITGLIVVLPYSLYLFYRMLNEELVSMKDILLYAPSGLILIPLVMFGHKLGKIVIRE</sequence>
<proteinExistence type="predicted"/>
<feature type="transmembrane region" description="Helical" evidence="1">
    <location>
        <begin position="67"/>
        <end position="85"/>
    </location>
</feature>
<feature type="transmembrane region" description="Helical" evidence="1">
    <location>
        <begin position="151"/>
        <end position="168"/>
    </location>
</feature>
<dbReference type="EMBL" id="JBHTNZ010000033">
    <property type="protein sequence ID" value="MFD1463438.1"/>
    <property type="molecule type" value="Genomic_DNA"/>
</dbReference>
<dbReference type="Pfam" id="PF13787">
    <property type="entry name" value="HXXEE"/>
    <property type="match status" value="1"/>
</dbReference>
<feature type="transmembrane region" description="Helical" evidence="1">
    <location>
        <begin position="14"/>
        <end position="33"/>
    </location>
</feature>
<organism evidence="2 3">
    <name type="scientific">Paenibacillus farraposensis</name>
    <dbReference type="NCBI Taxonomy" id="2807095"/>
    <lineage>
        <taxon>Bacteria</taxon>
        <taxon>Bacillati</taxon>
        <taxon>Bacillota</taxon>
        <taxon>Bacilli</taxon>
        <taxon>Bacillales</taxon>
        <taxon>Paenibacillaceae</taxon>
        <taxon>Paenibacillus</taxon>
    </lineage>
</organism>
<evidence type="ECO:0000313" key="3">
    <source>
        <dbReference type="Proteomes" id="UP001597340"/>
    </source>
</evidence>
<feature type="transmembrane region" description="Helical" evidence="1">
    <location>
        <begin position="121"/>
        <end position="139"/>
    </location>
</feature>
<comment type="caution">
    <text evidence="2">The sequence shown here is derived from an EMBL/GenBank/DDBJ whole genome shotgun (WGS) entry which is preliminary data.</text>
</comment>
<dbReference type="Proteomes" id="UP001597340">
    <property type="component" value="Unassembled WGS sequence"/>
</dbReference>